<name>A0A3A3ZJ39_9ACTN</name>
<protein>
    <submittedName>
        <fullName evidence="1">PTS sorbitol transporter subunit IIA</fullName>
    </submittedName>
</protein>
<dbReference type="OrthoDB" id="3625833at2"/>
<dbReference type="Pfam" id="PF03829">
    <property type="entry name" value="PTSIIA_gutA"/>
    <property type="match status" value="1"/>
</dbReference>
<dbReference type="EMBL" id="QZEZ01000005">
    <property type="protein sequence ID" value="RJK95522.1"/>
    <property type="molecule type" value="Genomic_DNA"/>
</dbReference>
<keyword evidence="2" id="KW-1185">Reference proteome</keyword>
<sequence>MVDGGVLILFGDPVPDALGEVSVVHRPDGPPAAALAAGDVLELDGRELVLTEVGDLAAANLAELGHIVLYAPEACGERLLPGAVKVEGAITLPRPEARLRLLRPGTTQEERH</sequence>
<organism evidence="1 2">
    <name type="scientific">Vallicoccus soli</name>
    <dbReference type="NCBI Taxonomy" id="2339232"/>
    <lineage>
        <taxon>Bacteria</taxon>
        <taxon>Bacillati</taxon>
        <taxon>Actinomycetota</taxon>
        <taxon>Actinomycetes</taxon>
        <taxon>Motilibacterales</taxon>
        <taxon>Vallicoccaceae</taxon>
        <taxon>Vallicoccus</taxon>
    </lineage>
</organism>
<dbReference type="PANTHER" id="PTHR40398:SF1">
    <property type="entry name" value="PTS SYSTEM GLUCITOL_SORBITOL-SPECIFIC EIIA COMPONENT"/>
    <property type="match status" value="1"/>
</dbReference>
<gene>
    <name evidence="1" type="ORF">D5H78_12580</name>
</gene>
<reference evidence="1 2" key="1">
    <citation type="submission" date="2018-09" db="EMBL/GenBank/DDBJ databases">
        <title>YIM 75000 draft genome.</title>
        <authorList>
            <person name="Tang S."/>
            <person name="Feng Y."/>
        </authorList>
    </citation>
    <scope>NUCLEOTIDE SEQUENCE [LARGE SCALE GENOMIC DNA]</scope>
    <source>
        <strain evidence="1 2">YIM 75000</strain>
    </source>
</reference>
<dbReference type="PANTHER" id="PTHR40398">
    <property type="entry name" value="PTS SYSTEM GLUCITOL/SORBITOL-SPECIFIC EIIA COMPONENT"/>
    <property type="match status" value="1"/>
</dbReference>
<dbReference type="GO" id="GO:0009401">
    <property type="term" value="P:phosphoenolpyruvate-dependent sugar phosphotransferase system"/>
    <property type="evidence" value="ECO:0007669"/>
    <property type="project" value="InterPro"/>
</dbReference>
<dbReference type="InterPro" id="IPR036665">
    <property type="entry name" value="PTS_IIA_glucitol/sorbitol_sf"/>
</dbReference>
<dbReference type="GO" id="GO:0005737">
    <property type="term" value="C:cytoplasm"/>
    <property type="evidence" value="ECO:0007669"/>
    <property type="project" value="InterPro"/>
</dbReference>
<proteinExistence type="predicted"/>
<dbReference type="AlphaFoldDB" id="A0A3A3ZJ39"/>
<evidence type="ECO:0000313" key="2">
    <source>
        <dbReference type="Proteomes" id="UP000265614"/>
    </source>
</evidence>
<dbReference type="SUPFAM" id="SSF141530">
    <property type="entry name" value="PTSIIA/GutA-like"/>
    <property type="match status" value="1"/>
</dbReference>
<dbReference type="GO" id="GO:0016301">
    <property type="term" value="F:kinase activity"/>
    <property type="evidence" value="ECO:0007669"/>
    <property type="project" value="TreeGrafter"/>
</dbReference>
<accession>A0A3A3ZJ39</accession>
<dbReference type="InterPro" id="IPR004716">
    <property type="entry name" value="PTS_IIA_glucitol/sorbitol-sp"/>
</dbReference>
<evidence type="ECO:0000313" key="1">
    <source>
        <dbReference type="EMBL" id="RJK95522.1"/>
    </source>
</evidence>
<dbReference type="Gene3D" id="2.40.33.40">
    <property type="entry name" value="Phosphotransferase system, glucitol/sorbitol-specific IIA component"/>
    <property type="match status" value="1"/>
</dbReference>
<dbReference type="GO" id="GO:0008982">
    <property type="term" value="F:protein-N(PI)-phosphohistidine-sugar phosphotransferase activity"/>
    <property type="evidence" value="ECO:0007669"/>
    <property type="project" value="InterPro"/>
</dbReference>
<dbReference type="Proteomes" id="UP000265614">
    <property type="component" value="Unassembled WGS sequence"/>
</dbReference>
<comment type="caution">
    <text evidence="1">The sequence shown here is derived from an EMBL/GenBank/DDBJ whole genome shotgun (WGS) entry which is preliminary data.</text>
</comment>